<dbReference type="EMBL" id="JACHJP010000001">
    <property type="protein sequence ID" value="MBB4913353.1"/>
    <property type="molecule type" value="Genomic_DNA"/>
</dbReference>
<gene>
    <name evidence="2" type="ORF">FHS44_000425</name>
</gene>
<keyword evidence="1" id="KW-0472">Membrane</keyword>
<protein>
    <submittedName>
        <fullName evidence="2">Uncharacterized protein</fullName>
    </submittedName>
</protein>
<evidence type="ECO:0000313" key="2">
    <source>
        <dbReference type="EMBL" id="MBB4913353.1"/>
    </source>
</evidence>
<feature type="transmembrane region" description="Helical" evidence="1">
    <location>
        <begin position="176"/>
        <end position="198"/>
    </location>
</feature>
<reference evidence="2 3" key="1">
    <citation type="submission" date="2020-08" db="EMBL/GenBank/DDBJ databases">
        <title>Genomic Encyclopedia of Type Strains, Phase III (KMG-III): the genomes of soil and plant-associated and newly described type strains.</title>
        <authorList>
            <person name="Whitman W."/>
        </authorList>
    </citation>
    <scope>NUCLEOTIDE SEQUENCE [LARGE SCALE GENOMIC DNA]</scope>
    <source>
        <strain evidence="2 3">CECT 8840</strain>
    </source>
</reference>
<organism evidence="2 3">
    <name type="scientific">Streptosporangium saharense</name>
    <dbReference type="NCBI Taxonomy" id="1706840"/>
    <lineage>
        <taxon>Bacteria</taxon>
        <taxon>Bacillati</taxon>
        <taxon>Actinomycetota</taxon>
        <taxon>Actinomycetes</taxon>
        <taxon>Streptosporangiales</taxon>
        <taxon>Streptosporangiaceae</taxon>
        <taxon>Streptosporangium</taxon>
    </lineage>
</organism>
<proteinExistence type="predicted"/>
<name>A0A7W7QGW8_9ACTN</name>
<sequence>MVAITLLVGLAPAVTLPAGRTFAALTEATQSLMSIPLPFLGALLAHDLWRSPRTARLTPTLLAATLLAAAVGVFGILVCALALTIAPAASGPDPWLNAGNLAAGSVLVQTVAQLTGTGLGLLLRSPVIACLSTIVLPMGLWLTLGSITPLHPAQPWLTPYTTAQNLLSGQMSPLAWSQWTVVVLIWGAGLNTLGAASLRWRKHSANQSFWAG</sequence>
<dbReference type="RefSeq" id="WP_184712140.1">
    <property type="nucleotide sequence ID" value="NZ_JACHJP010000001.1"/>
</dbReference>
<dbReference type="AlphaFoldDB" id="A0A7W7QGW8"/>
<dbReference type="Proteomes" id="UP000552644">
    <property type="component" value="Unassembled WGS sequence"/>
</dbReference>
<evidence type="ECO:0000256" key="1">
    <source>
        <dbReference type="SAM" id="Phobius"/>
    </source>
</evidence>
<keyword evidence="1" id="KW-1133">Transmembrane helix</keyword>
<keyword evidence="3" id="KW-1185">Reference proteome</keyword>
<comment type="caution">
    <text evidence="2">The sequence shown here is derived from an EMBL/GenBank/DDBJ whole genome shotgun (WGS) entry which is preliminary data.</text>
</comment>
<evidence type="ECO:0000313" key="3">
    <source>
        <dbReference type="Proteomes" id="UP000552644"/>
    </source>
</evidence>
<feature type="transmembrane region" description="Helical" evidence="1">
    <location>
        <begin position="61"/>
        <end position="89"/>
    </location>
</feature>
<keyword evidence="1" id="KW-0812">Transmembrane</keyword>
<feature type="transmembrane region" description="Helical" evidence="1">
    <location>
        <begin position="130"/>
        <end position="150"/>
    </location>
</feature>
<accession>A0A7W7QGW8</accession>
<feature type="transmembrane region" description="Helical" evidence="1">
    <location>
        <begin position="101"/>
        <end position="123"/>
    </location>
</feature>